<evidence type="ECO:0000313" key="3">
    <source>
        <dbReference type="EnsemblMetazoa" id="CJA09605.1"/>
    </source>
</evidence>
<reference evidence="3" key="2">
    <citation type="submission" date="2022-06" db="UniProtKB">
        <authorList>
            <consortium name="EnsemblMetazoa"/>
        </authorList>
    </citation>
    <scope>IDENTIFICATION</scope>
    <source>
        <strain evidence="3">DF5081</strain>
    </source>
</reference>
<keyword evidence="2" id="KW-0472">Membrane</keyword>
<keyword evidence="4" id="KW-1185">Reference proteome</keyword>
<evidence type="ECO:0000256" key="1">
    <source>
        <dbReference type="SAM" id="MobiDB-lite"/>
    </source>
</evidence>
<sequence length="173" mass="19462">MPVVDYLFLIQNTFLFVVIFCPALFMCKGKNKSALPPPGKGSSETLAVKSAIKPLPPAEPKSQGAPEKQEKKDAKSKEMDSKDGEKKEPDTADAEKEKKNVEKSQKPFPKFEMPTSSTKHKKDKENEKDKNEKIKKGFYQEKSDEDDTLEKVDSLRVEQSDRTKRGQKGAAKK</sequence>
<dbReference type="AlphaFoldDB" id="A0A8R1DQS4"/>
<feature type="compositionally biased region" description="Basic and acidic residues" evidence="1">
    <location>
        <begin position="123"/>
        <end position="142"/>
    </location>
</feature>
<feature type="transmembrane region" description="Helical" evidence="2">
    <location>
        <begin position="6"/>
        <end position="27"/>
    </location>
</feature>
<protein>
    <submittedName>
        <fullName evidence="3">Uncharacterized protein</fullName>
    </submittedName>
</protein>
<feature type="region of interest" description="Disordered" evidence="1">
    <location>
        <begin position="32"/>
        <end position="173"/>
    </location>
</feature>
<proteinExistence type="predicted"/>
<feature type="compositionally biased region" description="Basic and acidic residues" evidence="1">
    <location>
        <begin position="149"/>
        <end position="164"/>
    </location>
</feature>
<keyword evidence="2" id="KW-1133">Transmembrane helix</keyword>
<feature type="compositionally biased region" description="Basic and acidic residues" evidence="1">
    <location>
        <begin position="67"/>
        <end position="105"/>
    </location>
</feature>
<organism evidence="3 4">
    <name type="scientific">Caenorhabditis japonica</name>
    <dbReference type="NCBI Taxonomy" id="281687"/>
    <lineage>
        <taxon>Eukaryota</taxon>
        <taxon>Metazoa</taxon>
        <taxon>Ecdysozoa</taxon>
        <taxon>Nematoda</taxon>
        <taxon>Chromadorea</taxon>
        <taxon>Rhabditida</taxon>
        <taxon>Rhabditina</taxon>
        <taxon>Rhabditomorpha</taxon>
        <taxon>Rhabditoidea</taxon>
        <taxon>Rhabditidae</taxon>
        <taxon>Peloderinae</taxon>
        <taxon>Caenorhabditis</taxon>
    </lineage>
</organism>
<evidence type="ECO:0000313" key="4">
    <source>
        <dbReference type="Proteomes" id="UP000005237"/>
    </source>
</evidence>
<dbReference type="EnsemblMetazoa" id="CJA09605.1">
    <property type="protein sequence ID" value="CJA09605.1"/>
    <property type="gene ID" value="WBGene00128808"/>
</dbReference>
<keyword evidence="2" id="KW-0812">Transmembrane</keyword>
<dbReference type="Proteomes" id="UP000005237">
    <property type="component" value="Unassembled WGS sequence"/>
</dbReference>
<evidence type="ECO:0000256" key="2">
    <source>
        <dbReference type="SAM" id="Phobius"/>
    </source>
</evidence>
<reference evidence="4" key="1">
    <citation type="submission" date="2010-08" db="EMBL/GenBank/DDBJ databases">
        <authorList>
            <consortium name="Caenorhabditis japonica Sequencing Consortium"/>
            <person name="Wilson R.K."/>
        </authorList>
    </citation>
    <scope>NUCLEOTIDE SEQUENCE [LARGE SCALE GENOMIC DNA]</scope>
    <source>
        <strain evidence="4">DF5081</strain>
    </source>
</reference>
<accession>A0A8R1DQS4</accession>
<name>A0A8R1DQS4_CAEJA</name>